<name>A0A6C0CNT0_9ZZZZ</name>
<proteinExistence type="predicted"/>
<reference evidence="1" key="1">
    <citation type="journal article" date="2020" name="Nature">
        <title>Giant virus diversity and host interactions through global metagenomics.</title>
        <authorList>
            <person name="Schulz F."/>
            <person name="Roux S."/>
            <person name="Paez-Espino D."/>
            <person name="Jungbluth S."/>
            <person name="Walsh D.A."/>
            <person name="Denef V.J."/>
            <person name="McMahon K.D."/>
            <person name="Konstantinidis K.T."/>
            <person name="Eloe-Fadrosh E.A."/>
            <person name="Kyrpides N.C."/>
            <person name="Woyke T."/>
        </authorList>
    </citation>
    <scope>NUCLEOTIDE SEQUENCE</scope>
    <source>
        <strain evidence="1">GVMAG-M-3300021425-30</strain>
    </source>
</reference>
<protein>
    <submittedName>
        <fullName evidence="1">Uncharacterized protein</fullName>
    </submittedName>
</protein>
<accession>A0A6C0CNT0</accession>
<sequence>MDNNQRLQLDKLIRANNVEDVTQDIRDRKHSQLIKDDITTMVTLKKQYARLARSNPKQFDMMLESKCQFLFNNYTDIFNRVKKDELNLDIMWQFLEVLRNIEEGSVDQHEGAYHIGKLLKEIYIDSANTRSQKLDELAAKRNKSIPKKKSGKNISWSEFKKMTNNMNNPNNF</sequence>
<dbReference type="EMBL" id="MN739467">
    <property type="protein sequence ID" value="QHT06258.1"/>
    <property type="molecule type" value="Genomic_DNA"/>
</dbReference>
<dbReference type="AlphaFoldDB" id="A0A6C0CNT0"/>
<evidence type="ECO:0000313" key="1">
    <source>
        <dbReference type="EMBL" id="QHT06258.1"/>
    </source>
</evidence>
<organism evidence="1">
    <name type="scientific">viral metagenome</name>
    <dbReference type="NCBI Taxonomy" id="1070528"/>
    <lineage>
        <taxon>unclassified sequences</taxon>
        <taxon>metagenomes</taxon>
        <taxon>organismal metagenomes</taxon>
    </lineage>
</organism>